<keyword evidence="2" id="KW-1185">Reference proteome</keyword>
<evidence type="ECO:0000313" key="1">
    <source>
        <dbReference type="EMBL" id="UWD34394.1"/>
    </source>
</evidence>
<sequence length="102" mass="11468">MVEELRDQILEKISLIPGVYGFCNINASDDAKPISLKKENWGNSIVIVRGINGLKINLSIILLFSVNVKTIVQEIKSLLEYFLSKNKLKLETLNVLIKGIKL</sequence>
<dbReference type="Proteomes" id="UP001058364">
    <property type="component" value="Chromosome"/>
</dbReference>
<proteinExistence type="predicted"/>
<reference evidence="1" key="1">
    <citation type="submission" date="2022-08" db="EMBL/GenBank/DDBJ databases">
        <title>Complete genome sequence of Mycoplasma molare type strain H 542.</title>
        <authorList>
            <person name="Spergser J."/>
        </authorList>
    </citation>
    <scope>NUCLEOTIDE SEQUENCE</scope>
    <source>
        <strain evidence="1">H 542</strain>
    </source>
</reference>
<accession>A0ABY5TVN1</accession>
<name>A0ABY5TVN1_9BACT</name>
<evidence type="ECO:0000313" key="2">
    <source>
        <dbReference type="Proteomes" id="UP001058364"/>
    </source>
</evidence>
<gene>
    <name evidence="1" type="ORF">NX772_01015</name>
</gene>
<organism evidence="1 2">
    <name type="scientific">Mesomycoplasma molare</name>
    <dbReference type="NCBI Taxonomy" id="171288"/>
    <lineage>
        <taxon>Bacteria</taxon>
        <taxon>Bacillati</taxon>
        <taxon>Mycoplasmatota</taxon>
        <taxon>Mycoplasmoidales</taxon>
        <taxon>Metamycoplasmataceae</taxon>
        <taxon>Mesomycoplasma</taxon>
    </lineage>
</organism>
<protein>
    <submittedName>
        <fullName evidence="1">Uncharacterized protein</fullName>
    </submittedName>
</protein>
<dbReference type="RefSeq" id="WP_027123257.1">
    <property type="nucleotide sequence ID" value="NZ_CP103423.1"/>
</dbReference>
<dbReference type="EMBL" id="CP103423">
    <property type="protein sequence ID" value="UWD34394.1"/>
    <property type="molecule type" value="Genomic_DNA"/>
</dbReference>